<dbReference type="InterPro" id="IPR021471">
    <property type="entry name" value="DUF3124"/>
</dbReference>
<dbReference type="EMBL" id="FWYF01000002">
    <property type="protein sequence ID" value="SMD34618.1"/>
    <property type="molecule type" value="Genomic_DNA"/>
</dbReference>
<dbReference type="RefSeq" id="WP_176214746.1">
    <property type="nucleotide sequence ID" value="NZ_FWYF01000002.1"/>
</dbReference>
<evidence type="ECO:0008006" key="3">
    <source>
        <dbReference type="Google" id="ProtNLM"/>
    </source>
</evidence>
<evidence type="ECO:0000313" key="1">
    <source>
        <dbReference type="EMBL" id="SMD34618.1"/>
    </source>
</evidence>
<proteinExistence type="predicted"/>
<keyword evidence="2" id="KW-1185">Reference proteome</keyword>
<organism evidence="1 2">
    <name type="scientific">Reichenbachiella faecimaris</name>
    <dbReference type="NCBI Taxonomy" id="692418"/>
    <lineage>
        <taxon>Bacteria</taxon>
        <taxon>Pseudomonadati</taxon>
        <taxon>Bacteroidota</taxon>
        <taxon>Cytophagia</taxon>
        <taxon>Cytophagales</taxon>
        <taxon>Reichenbachiellaceae</taxon>
        <taxon>Reichenbachiella</taxon>
    </lineage>
</organism>
<reference evidence="1 2" key="1">
    <citation type="submission" date="2017-04" db="EMBL/GenBank/DDBJ databases">
        <authorList>
            <person name="Afonso C.L."/>
            <person name="Miller P.J."/>
            <person name="Scott M.A."/>
            <person name="Spackman E."/>
            <person name="Goraichik I."/>
            <person name="Dimitrov K.M."/>
            <person name="Suarez D.L."/>
            <person name="Swayne D.E."/>
        </authorList>
    </citation>
    <scope>NUCLEOTIDE SEQUENCE [LARGE SCALE GENOMIC DNA]</scope>
    <source>
        <strain evidence="1 2">DSM 26133</strain>
    </source>
</reference>
<gene>
    <name evidence="1" type="ORF">SAMN04488029_2101</name>
</gene>
<accession>A0A1W2GE58</accession>
<dbReference type="Proteomes" id="UP000192472">
    <property type="component" value="Unassembled WGS sequence"/>
</dbReference>
<evidence type="ECO:0000313" key="2">
    <source>
        <dbReference type="Proteomes" id="UP000192472"/>
    </source>
</evidence>
<sequence>MILSLLSLVMVGSCRELEPEHGPGSVNWFERVVNSATLDSLVAGETYLSIYSQIYSSKEKRTHDLTATVSARNTNILDSVYIEKVEYYDTSGQLIKTYIDQPVFIAPMETVEIVLSEDDLQGGTGANFLFYWKKKERTPEPYFEGVMISTSGQQGISFTTQGRRIK</sequence>
<name>A0A1W2GE58_REIFA</name>
<protein>
    <recommendedName>
        <fullName evidence="3">DUF3124 domain-containing protein</fullName>
    </recommendedName>
</protein>
<dbReference type="AlphaFoldDB" id="A0A1W2GE58"/>
<dbReference type="Pfam" id="PF11322">
    <property type="entry name" value="DUF3124"/>
    <property type="match status" value="1"/>
</dbReference>
<dbReference type="STRING" id="692418.SAMN04488029_2101"/>